<dbReference type="EMBL" id="FOTR01000014">
    <property type="protein sequence ID" value="SFM34557.1"/>
    <property type="molecule type" value="Genomic_DNA"/>
</dbReference>
<keyword evidence="5" id="KW-1185">Reference proteome</keyword>
<keyword evidence="2" id="KW-0378">Hydrolase</keyword>
<dbReference type="STRING" id="334253.SAMN04487943_11451"/>
<dbReference type="PANTHER" id="PTHR43540:SF14">
    <property type="entry name" value="ISOCHORISMATASE"/>
    <property type="match status" value="1"/>
</dbReference>
<dbReference type="PANTHER" id="PTHR43540">
    <property type="entry name" value="PEROXYUREIDOACRYLATE/UREIDOACRYLATE AMIDOHYDROLASE-RELATED"/>
    <property type="match status" value="1"/>
</dbReference>
<name>A0A1I4Q3E4_9BACI</name>
<gene>
    <name evidence="4" type="ORF">SAMN04487943_11451</name>
</gene>
<evidence type="ECO:0000256" key="1">
    <source>
        <dbReference type="ARBA" id="ARBA00006336"/>
    </source>
</evidence>
<evidence type="ECO:0000313" key="4">
    <source>
        <dbReference type="EMBL" id="SFM34557.1"/>
    </source>
</evidence>
<dbReference type="SUPFAM" id="SSF52499">
    <property type="entry name" value="Isochorismatase-like hydrolases"/>
    <property type="match status" value="1"/>
</dbReference>
<comment type="similarity">
    <text evidence="1">Belongs to the isochorismatase family.</text>
</comment>
<evidence type="ECO:0000313" key="5">
    <source>
        <dbReference type="Proteomes" id="UP000198565"/>
    </source>
</evidence>
<dbReference type="Pfam" id="PF00857">
    <property type="entry name" value="Isochorismatase"/>
    <property type="match status" value="1"/>
</dbReference>
<dbReference type="RefSeq" id="WP_091485575.1">
    <property type="nucleotide sequence ID" value="NZ_FOTR01000014.1"/>
</dbReference>
<proteinExistence type="inferred from homology"/>
<organism evidence="4 5">
    <name type="scientific">Gracilibacillus orientalis</name>
    <dbReference type="NCBI Taxonomy" id="334253"/>
    <lineage>
        <taxon>Bacteria</taxon>
        <taxon>Bacillati</taxon>
        <taxon>Bacillota</taxon>
        <taxon>Bacilli</taxon>
        <taxon>Bacillales</taxon>
        <taxon>Bacillaceae</taxon>
        <taxon>Gracilibacillus</taxon>
    </lineage>
</organism>
<dbReference type="Gene3D" id="3.40.50.850">
    <property type="entry name" value="Isochorismatase-like"/>
    <property type="match status" value="1"/>
</dbReference>
<evidence type="ECO:0000259" key="3">
    <source>
        <dbReference type="Pfam" id="PF00857"/>
    </source>
</evidence>
<evidence type="ECO:0000256" key="2">
    <source>
        <dbReference type="ARBA" id="ARBA00022801"/>
    </source>
</evidence>
<sequence length="185" mass="20678">MKQTLLIIDAQQDLMEGSTEEQGIFDKEKIINNINTVIQKALAENIPIIFIRDLDVASGEGPGFQIQKDIRVPSTALIFDKAATNSFYGTPLKENLNNANVEHLVIMGCKTEHCIDTAVRTATINHFDVTLVGDGHSTSESKHLTAQQIILHHNETLHGHYNVDNFSIVRNSNEDLFKPSHNSYR</sequence>
<dbReference type="OrthoDB" id="9785724at2"/>
<dbReference type="Proteomes" id="UP000198565">
    <property type="component" value="Unassembled WGS sequence"/>
</dbReference>
<dbReference type="AlphaFoldDB" id="A0A1I4Q3E4"/>
<dbReference type="InterPro" id="IPR000868">
    <property type="entry name" value="Isochorismatase-like_dom"/>
</dbReference>
<dbReference type="InterPro" id="IPR050272">
    <property type="entry name" value="Isochorismatase-like_hydrls"/>
</dbReference>
<protein>
    <submittedName>
        <fullName evidence="4">Nicotinamidase-related amidase</fullName>
    </submittedName>
</protein>
<dbReference type="InterPro" id="IPR036380">
    <property type="entry name" value="Isochorismatase-like_sf"/>
</dbReference>
<accession>A0A1I4Q3E4</accession>
<feature type="domain" description="Isochorismatase-like" evidence="3">
    <location>
        <begin position="4"/>
        <end position="142"/>
    </location>
</feature>
<dbReference type="GO" id="GO:0016787">
    <property type="term" value="F:hydrolase activity"/>
    <property type="evidence" value="ECO:0007669"/>
    <property type="project" value="UniProtKB-KW"/>
</dbReference>
<reference evidence="5" key="1">
    <citation type="submission" date="2016-10" db="EMBL/GenBank/DDBJ databases">
        <authorList>
            <person name="Varghese N."/>
            <person name="Submissions S."/>
        </authorList>
    </citation>
    <scope>NUCLEOTIDE SEQUENCE [LARGE SCALE GENOMIC DNA]</scope>
    <source>
        <strain evidence="5">CGMCC 1.4250</strain>
    </source>
</reference>